<feature type="region of interest" description="Disordered" evidence="1">
    <location>
        <begin position="58"/>
        <end position="77"/>
    </location>
</feature>
<protein>
    <submittedName>
        <fullName evidence="2">Uncharacterized protein</fullName>
    </submittedName>
</protein>
<keyword evidence="3" id="KW-1185">Reference proteome</keyword>
<gene>
    <name evidence="2" type="ORF">O9G_005647</name>
</gene>
<reference evidence="2 3" key="1">
    <citation type="journal article" date="2013" name="Curr. Biol.">
        <title>Shared signatures of parasitism and phylogenomics unite Cryptomycota and microsporidia.</title>
        <authorList>
            <person name="James T.Y."/>
            <person name="Pelin A."/>
            <person name="Bonen L."/>
            <person name="Ahrendt S."/>
            <person name="Sain D."/>
            <person name="Corradi N."/>
            <person name="Stajich J.E."/>
        </authorList>
    </citation>
    <scope>NUCLEOTIDE SEQUENCE [LARGE SCALE GENOMIC DNA]</scope>
    <source>
        <strain evidence="2 3">CSF55</strain>
    </source>
</reference>
<proteinExistence type="predicted"/>
<sequence length="77" mass="8848">MLDNLAQEQKYSKMAVISAPCGQQTTLAPIYVTKPDQQLKLQENRILVNYQKLNKNDFHGLSSESRTSESRLNYNMN</sequence>
<evidence type="ECO:0000313" key="2">
    <source>
        <dbReference type="EMBL" id="EPZ33232.1"/>
    </source>
</evidence>
<organism evidence="2 3">
    <name type="scientific">Rozella allomycis (strain CSF55)</name>
    <dbReference type="NCBI Taxonomy" id="988480"/>
    <lineage>
        <taxon>Eukaryota</taxon>
        <taxon>Fungi</taxon>
        <taxon>Fungi incertae sedis</taxon>
        <taxon>Cryptomycota</taxon>
        <taxon>Cryptomycota incertae sedis</taxon>
        <taxon>Rozella</taxon>
    </lineage>
</organism>
<name>A0A075AWZ4_ROZAC</name>
<dbReference type="AlphaFoldDB" id="A0A075AWZ4"/>
<accession>A0A075AWZ4</accession>
<dbReference type="HOGENOM" id="CLU_2639471_0_0_1"/>
<dbReference type="Proteomes" id="UP000030755">
    <property type="component" value="Unassembled WGS sequence"/>
</dbReference>
<dbReference type="EMBL" id="KE561069">
    <property type="protein sequence ID" value="EPZ33232.1"/>
    <property type="molecule type" value="Genomic_DNA"/>
</dbReference>
<evidence type="ECO:0000313" key="3">
    <source>
        <dbReference type="Proteomes" id="UP000030755"/>
    </source>
</evidence>
<evidence type="ECO:0000256" key="1">
    <source>
        <dbReference type="SAM" id="MobiDB-lite"/>
    </source>
</evidence>